<comment type="caution">
    <text evidence="1">The sequence shown here is derived from an EMBL/GenBank/DDBJ whole genome shotgun (WGS) entry which is preliminary data.</text>
</comment>
<dbReference type="EMBL" id="JADNYM010000035">
    <property type="protein sequence ID" value="MBG0741656.1"/>
    <property type="molecule type" value="Genomic_DNA"/>
</dbReference>
<dbReference type="Proteomes" id="UP000655366">
    <property type="component" value="Unassembled WGS sequence"/>
</dbReference>
<proteinExistence type="predicted"/>
<reference evidence="1 2" key="1">
    <citation type="submission" date="2020-11" db="EMBL/GenBank/DDBJ databases">
        <title>Arthrobacter antarcticus sp. nov., isolated from Antarctic Soil.</title>
        <authorList>
            <person name="Li J."/>
        </authorList>
    </citation>
    <scope>NUCLEOTIDE SEQUENCE [LARGE SCALE GENOMIC DNA]</scope>
    <source>
        <strain evidence="1 2">Z1-20</strain>
    </source>
</reference>
<name>A0A931G683_9MICC</name>
<keyword evidence="2" id="KW-1185">Reference proteome</keyword>
<protein>
    <recommendedName>
        <fullName evidence="3">ATP-dependent DNA helicase RecG</fullName>
    </recommendedName>
</protein>
<accession>A0A931G683</accession>
<dbReference type="AlphaFoldDB" id="A0A931G683"/>
<evidence type="ECO:0008006" key="3">
    <source>
        <dbReference type="Google" id="ProtNLM"/>
    </source>
</evidence>
<organism evidence="1 2">
    <name type="scientific">Arthrobacter terrae</name>
    <dbReference type="NCBI Taxonomy" id="2935737"/>
    <lineage>
        <taxon>Bacteria</taxon>
        <taxon>Bacillati</taxon>
        <taxon>Actinomycetota</taxon>
        <taxon>Actinomycetes</taxon>
        <taxon>Micrococcales</taxon>
        <taxon>Micrococcaceae</taxon>
        <taxon>Arthrobacter</taxon>
    </lineage>
</organism>
<evidence type="ECO:0000313" key="1">
    <source>
        <dbReference type="EMBL" id="MBG0741656.1"/>
    </source>
</evidence>
<sequence>MSELQQFFATATPICALPARGRARCSGFVDSVTILPPDIPPSFSAIITDVDKYTQPAPRKSGQKVPPKQNHRMRVVWLGRRRVPGIAPGTQLRFEGMVALRDGLPTMFNPRYEIIGKQEI</sequence>
<dbReference type="RefSeq" id="WP_196398586.1">
    <property type="nucleotide sequence ID" value="NZ_JADNYM010000035.1"/>
</dbReference>
<gene>
    <name evidence="1" type="ORF">IV500_20055</name>
</gene>
<evidence type="ECO:0000313" key="2">
    <source>
        <dbReference type="Proteomes" id="UP000655366"/>
    </source>
</evidence>